<dbReference type="OrthoDB" id="6501033at2759"/>
<dbReference type="GO" id="GO:0034626">
    <property type="term" value="P:fatty acid elongation, polyunsaturated fatty acid"/>
    <property type="evidence" value="ECO:0007669"/>
    <property type="project" value="TreeGrafter"/>
</dbReference>
<gene>
    <name evidence="11" type="ORF">B4U79_02731</name>
</gene>
<feature type="transmembrane region" description="Helical" evidence="10">
    <location>
        <begin position="155"/>
        <end position="173"/>
    </location>
</feature>
<feature type="transmembrane region" description="Helical" evidence="10">
    <location>
        <begin position="91"/>
        <end position="111"/>
    </location>
</feature>
<dbReference type="InterPro" id="IPR002076">
    <property type="entry name" value="ELO_fam"/>
</dbReference>
<evidence type="ECO:0000256" key="9">
    <source>
        <dbReference type="ARBA" id="ARBA00023160"/>
    </source>
</evidence>
<keyword evidence="7 10" id="KW-0443">Lipid metabolism</keyword>
<comment type="catalytic activity">
    <reaction evidence="10">
        <text>a very-long-chain acyl-CoA + malonyl-CoA + H(+) = a very-long-chain 3-oxoacyl-CoA + CO2 + CoA</text>
        <dbReference type="Rhea" id="RHEA:32727"/>
        <dbReference type="ChEBI" id="CHEBI:15378"/>
        <dbReference type="ChEBI" id="CHEBI:16526"/>
        <dbReference type="ChEBI" id="CHEBI:57287"/>
        <dbReference type="ChEBI" id="CHEBI:57384"/>
        <dbReference type="ChEBI" id="CHEBI:90725"/>
        <dbReference type="ChEBI" id="CHEBI:90736"/>
        <dbReference type="EC" id="2.3.1.199"/>
    </reaction>
</comment>
<keyword evidence="12" id="KW-1185">Reference proteome</keyword>
<organism evidence="11 12">
    <name type="scientific">Dinothrombium tinctorium</name>
    <dbReference type="NCBI Taxonomy" id="1965070"/>
    <lineage>
        <taxon>Eukaryota</taxon>
        <taxon>Metazoa</taxon>
        <taxon>Ecdysozoa</taxon>
        <taxon>Arthropoda</taxon>
        <taxon>Chelicerata</taxon>
        <taxon>Arachnida</taxon>
        <taxon>Acari</taxon>
        <taxon>Acariformes</taxon>
        <taxon>Trombidiformes</taxon>
        <taxon>Prostigmata</taxon>
        <taxon>Anystina</taxon>
        <taxon>Parasitengona</taxon>
        <taxon>Trombidioidea</taxon>
        <taxon>Trombidiidae</taxon>
        <taxon>Dinothrombium</taxon>
    </lineage>
</organism>
<evidence type="ECO:0000256" key="1">
    <source>
        <dbReference type="ARBA" id="ARBA00004141"/>
    </source>
</evidence>
<name>A0A3S3NT61_9ACAR</name>
<comment type="caution">
    <text evidence="11">The sequence shown here is derived from an EMBL/GenBank/DDBJ whole genome shotgun (WGS) entry which is preliminary data.</text>
</comment>
<dbReference type="Proteomes" id="UP000285301">
    <property type="component" value="Unassembled WGS sequence"/>
</dbReference>
<evidence type="ECO:0000256" key="7">
    <source>
        <dbReference type="ARBA" id="ARBA00023098"/>
    </source>
</evidence>
<dbReference type="Pfam" id="PF01151">
    <property type="entry name" value="ELO"/>
    <property type="match status" value="1"/>
</dbReference>
<dbReference type="GO" id="GO:0030148">
    <property type="term" value="P:sphingolipid biosynthetic process"/>
    <property type="evidence" value="ECO:0007669"/>
    <property type="project" value="TreeGrafter"/>
</dbReference>
<dbReference type="GO" id="GO:0019367">
    <property type="term" value="P:fatty acid elongation, saturated fatty acid"/>
    <property type="evidence" value="ECO:0007669"/>
    <property type="project" value="TreeGrafter"/>
</dbReference>
<keyword evidence="3 10" id="KW-0808">Transferase</keyword>
<dbReference type="STRING" id="1965070.A0A3S3NT61"/>
<feature type="transmembrane region" description="Helical" evidence="10">
    <location>
        <begin position="117"/>
        <end position="135"/>
    </location>
</feature>
<dbReference type="GO" id="GO:0042761">
    <property type="term" value="P:very long-chain fatty acid biosynthetic process"/>
    <property type="evidence" value="ECO:0007669"/>
    <property type="project" value="TreeGrafter"/>
</dbReference>
<evidence type="ECO:0000256" key="5">
    <source>
        <dbReference type="ARBA" id="ARBA00022832"/>
    </source>
</evidence>
<dbReference type="PANTHER" id="PTHR11157">
    <property type="entry name" value="FATTY ACID ACYL TRANSFERASE-RELATED"/>
    <property type="match status" value="1"/>
</dbReference>
<evidence type="ECO:0000256" key="3">
    <source>
        <dbReference type="ARBA" id="ARBA00022679"/>
    </source>
</evidence>
<evidence type="ECO:0000313" key="12">
    <source>
        <dbReference type="Proteomes" id="UP000285301"/>
    </source>
</evidence>
<dbReference type="EMBL" id="NCKU01009393">
    <property type="protein sequence ID" value="RWS01329.1"/>
    <property type="molecule type" value="Genomic_DNA"/>
</dbReference>
<feature type="transmembrane region" description="Helical" evidence="10">
    <location>
        <begin position="63"/>
        <end position="84"/>
    </location>
</feature>
<sequence length="221" mass="25847">MMMRVRKPFNLRLALIFWSLLLAIFSIYGSMKVVPEFIGALYTRGAFFSICKASFRDEPTIQFWIWLFIWSKVAELIDTLFVVLRKQKFLHLHWIHHALTLIYSFIVFGDLPAFCRWMVSMNFSVHVFMYSYYTLRAVGIRTPKTWSIAITSSQIMQMIIGFLISLTTSFYHISGSKCDVTLKSGILGVFVYGLFLILFLNFFYHSYLKKNSNATSRQKAE</sequence>
<evidence type="ECO:0000256" key="6">
    <source>
        <dbReference type="ARBA" id="ARBA00022989"/>
    </source>
</evidence>
<proteinExistence type="inferred from homology"/>
<comment type="similarity">
    <text evidence="10">Belongs to the ELO family.</text>
</comment>
<evidence type="ECO:0000256" key="10">
    <source>
        <dbReference type="RuleBase" id="RU361115"/>
    </source>
</evidence>
<keyword evidence="6 10" id="KW-1133">Transmembrane helix</keyword>
<evidence type="ECO:0000256" key="4">
    <source>
        <dbReference type="ARBA" id="ARBA00022692"/>
    </source>
</evidence>
<evidence type="ECO:0000256" key="8">
    <source>
        <dbReference type="ARBA" id="ARBA00023136"/>
    </source>
</evidence>
<keyword evidence="9 10" id="KW-0275">Fatty acid biosynthesis</keyword>
<dbReference type="GO" id="GO:0005789">
    <property type="term" value="C:endoplasmic reticulum membrane"/>
    <property type="evidence" value="ECO:0007669"/>
    <property type="project" value="TreeGrafter"/>
</dbReference>
<comment type="subcellular location">
    <subcellularLocation>
        <location evidence="1">Membrane</location>
        <topology evidence="1">Multi-pass membrane protein</topology>
    </subcellularLocation>
</comment>
<dbReference type="GO" id="GO:0034625">
    <property type="term" value="P:fatty acid elongation, monounsaturated fatty acid"/>
    <property type="evidence" value="ECO:0007669"/>
    <property type="project" value="TreeGrafter"/>
</dbReference>
<protein>
    <recommendedName>
        <fullName evidence="10">Elongation of very long chain fatty acids protein</fullName>
        <ecNumber evidence="10">2.3.1.199</ecNumber>
    </recommendedName>
    <alternativeName>
        <fullName evidence="10">Very-long-chain 3-oxoacyl-CoA synthase</fullName>
    </alternativeName>
</protein>
<keyword evidence="5 10" id="KW-0276">Fatty acid metabolism</keyword>
<accession>A0A3S3NT61</accession>
<keyword evidence="4 10" id="KW-0812">Transmembrane</keyword>
<evidence type="ECO:0000313" key="11">
    <source>
        <dbReference type="EMBL" id="RWS01329.1"/>
    </source>
</evidence>
<dbReference type="AlphaFoldDB" id="A0A3S3NT61"/>
<keyword evidence="2 10" id="KW-0444">Lipid biosynthesis</keyword>
<feature type="transmembrane region" description="Helical" evidence="10">
    <location>
        <begin position="185"/>
        <end position="204"/>
    </location>
</feature>
<dbReference type="PANTHER" id="PTHR11157:SF17">
    <property type="entry name" value="ELONGATION OF VERY LONG CHAIN FATTY ACIDS PROTEIN 6"/>
    <property type="match status" value="1"/>
</dbReference>
<dbReference type="EC" id="2.3.1.199" evidence="10"/>
<dbReference type="GO" id="GO:0009922">
    <property type="term" value="F:fatty acid elongase activity"/>
    <property type="evidence" value="ECO:0007669"/>
    <property type="project" value="UniProtKB-EC"/>
</dbReference>
<reference evidence="11 12" key="1">
    <citation type="journal article" date="2018" name="Gigascience">
        <title>Genomes of trombidid mites reveal novel predicted allergens and laterally-transferred genes associated with secondary metabolism.</title>
        <authorList>
            <person name="Dong X."/>
            <person name="Chaisiri K."/>
            <person name="Xia D."/>
            <person name="Armstrong S.D."/>
            <person name="Fang Y."/>
            <person name="Donnelly M.J."/>
            <person name="Kadowaki T."/>
            <person name="McGarry J.W."/>
            <person name="Darby A.C."/>
            <person name="Makepeace B.L."/>
        </authorList>
    </citation>
    <scope>NUCLEOTIDE SEQUENCE [LARGE SCALE GENOMIC DNA]</scope>
    <source>
        <strain evidence="11">UoL-WK</strain>
    </source>
</reference>
<keyword evidence="8 10" id="KW-0472">Membrane</keyword>
<evidence type="ECO:0000256" key="2">
    <source>
        <dbReference type="ARBA" id="ARBA00022516"/>
    </source>
</evidence>